<evidence type="ECO:0000256" key="2">
    <source>
        <dbReference type="SAM" id="Phobius"/>
    </source>
</evidence>
<comment type="caution">
    <text evidence="3">The sequence shown here is derived from an EMBL/GenBank/DDBJ whole genome shotgun (WGS) entry which is preliminary data.</text>
</comment>
<reference evidence="3" key="1">
    <citation type="submission" date="2023-02" db="EMBL/GenBank/DDBJ databases">
        <title>Kitasatospora phosalacinea NBRC 14627.</title>
        <authorList>
            <person name="Ichikawa N."/>
            <person name="Sato H."/>
            <person name="Tonouchi N."/>
        </authorList>
    </citation>
    <scope>NUCLEOTIDE SEQUENCE</scope>
    <source>
        <strain evidence="3">NBRC 14627</strain>
    </source>
</reference>
<keyword evidence="2" id="KW-0472">Membrane</keyword>
<gene>
    <name evidence="3" type="ORF">Kpho02_72700</name>
</gene>
<sequence length="85" mass="9224">MNLSMLIRTVTAEIIALVLGAALILPLVVISLPALLVLSFSAAGHNRTVSLISLIADWTRRNPRTKPAPTRTGPRNPVRTTDRSR</sequence>
<accession>A0A9W6V660</accession>
<proteinExistence type="predicted"/>
<keyword evidence="2" id="KW-1133">Transmembrane helix</keyword>
<keyword evidence="2" id="KW-0812">Transmembrane</keyword>
<organism evidence="3 4">
    <name type="scientific">Kitasatospora phosalacinea</name>
    <dbReference type="NCBI Taxonomy" id="2065"/>
    <lineage>
        <taxon>Bacteria</taxon>
        <taxon>Bacillati</taxon>
        <taxon>Actinomycetota</taxon>
        <taxon>Actinomycetes</taxon>
        <taxon>Kitasatosporales</taxon>
        <taxon>Streptomycetaceae</taxon>
        <taxon>Kitasatospora</taxon>
    </lineage>
</organism>
<feature type="transmembrane region" description="Helical" evidence="2">
    <location>
        <begin position="14"/>
        <end position="38"/>
    </location>
</feature>
<dbReference type="EMBL" id="BSSA01000043">
    <property type="protein sequence ID" value="GLW74973.1"/>
    <property type="molecule type" value="Genomic_DNA"/>
</dbReference>
<protein>
    <submittedName>
        <fullName evidence="3">Uncharacterized protein</fullName>
    </submittedName>
</protein>
<dbReference type="RefSeq" id="WP_285740532.1">
    <property type="nucleotide sequence ID" value="NZ_BSSA01000043.1"/>
</dbReference>
<dbReference type="Proteomes" id="UP001165041">
    <property type="component" value="Unassembled WGS sequence"/>
</dbReference>
<feature type="region of interest" description="Disordered" evidence="1">
    <location>
        <begin position="62"/>
        <end position="85"/>
    </location>
</feature>
<evidence type="ECO:0000313" key="3">
    <source>
        <dbReference type="EMBL" id="GLW74973.1"/>
    </source>
</evidence>
<evidence type="ECO:0000313" key="4">
    <source>
        <dbReference type="Proteomes" id="UP001165041"/>
    </source>
</evidence>
<name>A0A9W6V660_9ACTN</name>
<evidence type="ECO:0000256" key="1">
    <source>
        <dbReference type="SAM" id="MobiDB-lite"/>
    </source>
</evidence>
<dbReference type="AlphaFoldDB" id="A0A9W6V660"/>